<name>A0AAE0WV76_9PEZI</name>
<sequence length="213" mass="22982">MVFRASTDFEYGLMQSYAASTPVTSPFQPQVEASVATPAPPAKLHALDIQHNEYVASLKAAGHSVRQDVSTIGRTKIRTYHELSSDWSGSTPANADTEDECIKRAVSNRDVSRMIVGQEQEDVKVVMVFTTAPARPRLSNSQVEEVSFGPDVAANDGSNVLPILAVKRRASLAETTLVEGETGENRYTAHAVKRRRDTYGGSGVIDLCGNDAA</sequence>
<dbReference type="Proteomes" id="UP001274830">
    <property type="component" value="Unassembled WGS sequence"/>
</dbReference>
<evidence type="ECO:0000313" key="1">
    <source>
        <dbReference type="EMBL" id="KAK3678448.1"/>
    </source>
</evidence>
<dbReference type="EMBL" id="JAUTXT010000004">
    <property type="protein sequence ID" value="KAK3678448.1"/>
    <property type="molecule type" value="Genomic_DNA"/>
</dbReference>
<dbReference type="AlphaFoldDB" id="A0AAE0WV76"/>
<keyword evidence="2" id="KW-1185">Reference proteome</keyword>
<accession>A0AAE0WV76</accession>
<organism evidence="1 2">
    <name type="scientific">Recurvomyces mirabilis</name>
    <dbReference type="NCBI Taxonomy" id="574656"/>
    <lineage>
        <taxon>Eukaryota</taxon>
        <taxon>Fungi</taxon>
        <taxon>Dikarya</taxon>
        <taxon>Ascomycota</taxon>
        <taxon>Pezizomycotina</taxon>
        <taxon>Dothideomycetes</taxon>
        <taxon>Dothideomycetidae</taxon>
        <taxon>Mycosphaerellales</taxon>
        <taxon>Teratosphaeriaceae</taxon>
        <taxon>Recurvomyces</taxon>
    </lineage>
</organism>
<protein>
    <submittedName>
        <fullName evidence="1">Uncharacterized protein</fullName>
    </submittedName>
</protein>
<proteinExistence type="predicted"/>
<gene>
    <name evidence="1" type="ORF">LTR78_001745</name>
</gene>
<evidence type="ECO:0000313" key="2">
    <source>
        <dbReference type="Proteomes" id="UP001274830"/>
    </source>
</evidence>
<comment type="caution">
    <text evidence="1">The sequence shown here is derived from an EMBL/GenBank/DDBJ whole genome shotgun (WGS) entry which is preliminary data.</text>
</comment>
<reference evidence="1" key="1">
    <citation type="submission" date="2023-07" db="EMBL/GenBank/DDBJ databases">
        <title>Black Yeasts Isolated from many extreme environments.</title>
        <authorList>
            <person name="Coleine C."/>
            <person name="Stajich J.E."/>
            <person name="Selbmann L."/>
        </authorList>
    </citation>
    <scope>NUCLEOTIDE SEQUENCE</scope>
    <source>
        <strain evidence="1">CCFEE 5485</strain>
    </source>
</reference>